<feature type="region of interest" description="Disordered" evidence="1">
    <location>
        <begin position="1"/>
        <end position="36"/>
    </location>
</feature>
<evidence type="ECO:0000313" key="3">
    <source>
        <dbReference type="Proteomes" id="UP000192257"/>
    </source>
</evidence>
<reference evidence="2 3" key="1">
    <citation type="submission" date="2017-03" db="EMBL/GenBank/DDBJ databases">
        <title>An alternative strategy for trypanosome survival in the mammalian bloodstream revealed through genome and transcriptome analysis of the ubiquitous bovine parasite Trypanosoma (Megatrypanum) theileri.</title>
        <authorList>
            <person name="Kelly S."/>
            <person name="Ivens A."/>
            <person name="Mott A."/>
            <person name="O'Neill E."/>
            <person name="Emms D."/>
            <person name="Macleod O."/>
            <person name="Voorheis P."/>
            <person name="Matthews J."/>
            <person name="Matthews K."/>
            <person name="Carrington M."/>
        </authorList>
    </citation>
    <scope>NUCLEOTIDE SEQUENCE [LARGE SCALE GENOMIC DNA]</scope>
    <source>
        <strain evidence="2">Edinburgh</strain>
    </source>
</reference>
<feature type="compositionally biased region" description="Polar residues" evidence="1">
    <location>
        <begin position="72"/>
        <end position="81"/>
    </location>
</feature>
<proteinExistence type="predicted"/>
<organism evidence="2 3">
    <name type="scientific">Trypanosoma theileri</name>
    <dbReference type="NCBI Taxonomy" id="67003"/>
    <lineage>
        <taxon>Eukaryota</taxon>
        <taxon>Discoba</taxon>
        <taxon>Euglenozoa</taxon>
        <taxon>Kinetoplastea</taxon>
        <taxon>Metakinetoplastina</taxon>
        <taxon>Trypanosomatida</taxon>
        <taxon>Trypanosomatidae</taxon>
        <taxon>Trypanosoma</taxon>
    </lineage>
</organism>
<feature type="region of interest" description="Disordered" evidence="1">
    <location>
        <begin position="371"/>
        <end position="422"/>
    </location>
</feature>
<feature type="region of interest" description="Disordered" evidence="1">
    <location>
        <begin position="129"/>
        <end position="245"/>
    </location>
</feature>
<dbReference type="Proteomes" id="UP000192257">
    <property type="component" value="Unassembled WGS sequence"/>
</dbReference>
<keyword evidence="3" id="KW-1185">Reference proteome</keyword>
<protein>
    <submittedName>
        <fullName evidence="2">Uncharacterized protein</fullName>
    </submittedName>
</protein>
<sequence length="461" mass="51046">MQEQQQQQQSPLVTEPAHAPSQTSPPSSEEKRIEYNVRGPSVSPYFTLRIAIQAAPVPPLPSLQPQLKQQQERSNLWEESSSSLRHRWRFIKKEELELVRPSYDTTGPALELGKEDQLLPILLQQQQQQQQQKEATAAAVTRTRSESPQMTPAGMINRRAKSEGTTRSLSSRSRSPRREFGWLEEVLQDEKTHTTPPLLPPSPPSPPLTTAEKTPPPPLPLLHTPQGQLSSSPSSNNNNNNSYLLQFHTNSSGAADQSPGTISFTSAILPKSTTQIGGRGDTTVGDRTATSLEATTNTTASDAAQRLRVTLLTNSFQRMVDDVVETHGYSGEERLQLLRHAGIFRELSLQSRYHEMHPLCNIRVVGSEFRSGRRRTLSAPGSGGGPRSKYQQYKQQSQQQQKQQEAQGDDNDHYDNYDDGSHLEFTTTSCITGVEADGTVGTLSEVAPEERKGEGEVVPML</sequence>
<evidence type="ECO:0000256" key="1">
    <source>
        <dbReference type="SAM" id="MobiDB-lite"/>
    </source>
</evidence>
<dbReference type="RefSeq" id="XP_028880410.1">
    <property type="nucleotide sequence ID" value="XM_029028383.1"/>
</dbReference>
<dbReference type="VEuPathDB" id="TriTrypDB:TM35_000292260"/>
<feature type="compositionally biased region" description="Pro residues" evidence="1">
    <location>
        <begin position="197"/>
        <end position="207"/>
    </location>
</feature>
<feature type="region of interest" description="Disordered" evidence="1">
    <location>
        <begin position="442"/>
        <end position="461"/>
    </location>
</feature>
<name>A0A1X0NNR4_9TRYP</name>
<comment type="caution">
    <text evidence="2">The sequence shown here is derived from an EMBL/GenBank/DDBJ whole genome shotgun (WGS) entry which is preliminary data.</text>
</comment>
<feature type="compositionally biased region" description="Basic and acidic residues" evidence="1">
    <location>
        <begin position="410"/>
        <end position="422"/>
    </location>
</feature>
<accession>A0A1X0NNR4</accession>
<evidence type="ECO:0000313" key="2">
    <source>
        <dbReference type="EMBL" id="ORC86344.1"/>
    </source>
</evidence>
<dbReference type="AlphaFoldDB" id="A0A1X0NNR4"/>
<gene>
    <name evidence="2" type="ORF">TM35_000292260</name>
</gene>
<dbReference type="EMBL" id="NBCO01000029">
    <property type="protein sequence ID" value="ORC86344.1"/>
    <property type="molecule type" value="Genomic_DNA"/>
</dbReference>
<dbReference type="GeneID" id="39988163"/>
<feature type="region of interest" description="Disordered" evidence="1">
    <location>
        <begin position="58"/>
        <end position="81"/>
    </location>
</feature>
<feature type="compositionally biased region" description="Low complexity" evidence="1">
    <location>
        <begin position="388"/>
        <end position="404"/>
    </location>
</feature>
<dbReference type="OrthoDB" id="253038at2759"/>
<feature type="compositionally biased region" description="Low complexity" evidence="1">
    <location>
        <begin position="221"/>
        <end position="242"/>
    </location>
</feature>